<dbReference type="InterPro" id="IPR046156">
    <property type="entry name" value="DUF6158"/>
</dbReference>
<feature type="compositionally biased region" description="Basic and acidic residues" evidence="1">
    <location>
        <begin position="75"/>
        <end position="87"/>
    </location>
</feature>
<protein>
    <submittedName>
        <fullName evidence="2">Uncharacterized protein</fullName>
    </submittedName>
</protein>
<gene>
    <name evidence="2" type="ORF">SAMN05216207_105815</name>
</gene>
<dbReference type="Pfam" id="PF19655">
    <property type="entry name" value="DUF6158"/>
    <property type="match status" value="1"/>
</dbReference>
<dbReference type="Proteomes" id="UP000199614">
    <property type="component" value="Unassembled WGS sequence"/>
</dbReference>
<sequence>MPGVRPDELAEADLVRELEHLHMTRHTTFLHGSSDALAEHSSRTGELEREYVRRHPDRKVDPARTRKGARALHQPRPESTERPDRPGAGDPTGSSTLHHTAGPEGRDSVDRMSTE</sequence>
<feature type="region of interest" description="Disordered" evidence="1">
    <location>
        <begin position="31"/>
        <end position="115"/>
    </location>
</feature>
<feature type="compositionally biased region" description="Basic and acidic residues" evidence="1">
    <location>
        <begin position="104"/>
        <end position="115"/>
    </location>
</feature>
<dbReference type="AlphaFoldDB" id="A0A1I5H6N0"/>
<keyword evidence="3" id="KW-1185">Reference proteome</keyword>
<proteinExistence type="predicted"/>
<name>A0A1I5H6N0_PSUAM</name>
<evidence type="ECO:0000313" key="3">
    <source>
        <dbReference type="Proteomes" id="UP000199614"/>
    </source>
</evidence>
<feature type="compositionally biased region" description="Basic and acidic residues" evidence="1">
    <location>
        <begin position="37"/>
        <end position="64"/>
    </location>
</feature>
<evidence type="ECO:0000256" key="1">
    <source>
        <dbReference type="SAM" id="MobiDB-lite"/>
    </source>
</evidence>
<dbReference type="EMBL" id="FOUY01000058">
    <property type="protein sequence ID" value="SFO43750.1"/>
    <property type="molecule type" value="Genomic_DNA"/>
</dbReference>
<accession>A0A1I5H6N0</accession>
<evidence type="ECO:0000313" key="2">
    <source>
        <dbReference type="EMBL" id="SFO43750.1"/>
    </source>
</evidence>
<reference evidence="2 3" key="1">
    <citation type="submission" date="2016-10" db="EMBL/GenBank/DDBJ databases">
        <authorList>
            <person name="de Groot N.N."/>
        </authorList>
    </citation>
    <scope>NUCLEOTIDE SEQUENCE [LARGE SCALE GENOMIC DNA]</scope>
    <source>
        <strain evidence="2 3">CGMCC 4.1877</strain>
    </source>
</reference>
<organism evidence="2 3">
    <name type="scientific">Pseudonocardia ammonioxydans</name>
    <dbReference type="NCBI Taxonomy" id="260086"/>
    <lineage>
        <taxon>Bacteria</taxon>
        <taxon>Bacillati</taxon>
        <taxon>Actinomycetota</taxon>
        <taxon>Actinomycetes</taxon>
        <taxon>Pseudonocardiales</taxon>
        <taxon>Pseudonocardiaceae</taxon>
        <taxon>Pseudonocardia</taxon>
    </lineage>
</organism>
<dbReference type="STRING" id="260086.SAMN05216207_105815"/>